<keyword evidence="6 9" id="KW-0413">Isomerase</keyword>
<dbReference type="NCBIfam" id="NF006944">
    <property type="entry name" value="PRK09426.1"/>
    <property type="match status" value="1"/>
</dbReference>
<dbReference type="AlphaFoldDB" id="Q1IYR8"/>
<dbReference type="InterPro" id="IPR006099">
    <property type="entry name" value="MeMalonylCoA_mutase_a/b_cat"/>
</dbReference>
<dbReference type="STRING" id="319795.Dgeo_1320"/>
<dbReference type="NCBIfam" id="TIGR00641">
    <property type="entry name" value="acid_CoA_mut_N"/>
    <property type="match status" value="1"/>
</dbReference>
<feature type="domain" description="B12-binding" evidence="8">
    <location>
        <begin position="586"/>
        <end position="718"/>
    </location>
</feature>
<evidence type="ECO:0000256" key="3">
    <source>
        <dbReference type="ARBA" id="ARBA00012398"/>
    </source>
</evidence>
<dbReference type="InterPro" id="IPR006158">
    <property type="entry name" value="Cobalamin-bd"/>
</dbReference>
<dbReference type="PROSITE" id="PS51332">
    <property type="entry name" value="B12_BINDING"/>
    <property type="match status" value="1"/>
</dbReference>
<dbReference type="Gene3D" id="3.20.20.240">
    <property type="entry name" value="Methylmalonyl-CoA mutase"/>
    <property type="match status" value="1"/>
</dbReference>
<dbReference type="GO" id="GO:0019678">
    <property type="term" value="P:propionate metabolic process, methylmalonyl pathway"/>
    <property type="evidence" value="ECO:0007669"/>
    <property type="project" value="TreeGrafter"/>
</dbReference>
<evidence type="ECO:0000313" key="10">
    <source>
        <dbReference type="Proteomes" id="UP000002431"/>
    </source>
</evidence>
<dbReference type="RefSeq" id="WP_011530453.1">
    <property type="nucleotide sequence ID" value="NC_008025.1"/>
</dbReference>
<dbReference type="InterPro" id="IPR006098">
    <property type="entry name" value="MMCoA_mutase_a_cat"/>
</dbReference>
<accession>Q1IYR8</accession>
<dbReference type="GO" id="GO:0004494">
    <property type="term" value="F:methylmalonyl-CoA mutase activity"/>
    <property type="evidence" value="ECO:0007669"/>
    <property type="project" value="UniProtKB-EC"/>
</dbReference>
<evidence type="ECO:0000256" key="6">
    <source>
        <dbReference type="ARBA" id="ARBA00023235"/>
    </source>
</evidence>
<dbReference type="eggNOG" id="COG1884">
    <property type="taxonomic scope" value="Bacteria"/>
</dbReference>
<dbReference type="GO" id="GO:0031419">
    <property type="term" value="F:cobalamin binding"/>
    <property type="evidence" value="ECO:0007669"/>
    <property type="project" value="UniProtKB-KW"/>
</dbReference>
<reference evidence="9" key="1">
    <citation type="submission" date="2006-04" db="EMBL/GenBank/DDBJ databases">
        <title>Complete sequence of chromosome of Deinococcus geothermalis DSM 11300.</title>
        <authorList>
            <consortium name="US DOE Joint Genome Institute"/>
            <person name="Copeland A."/>
            <person name="Lucas S."/>
            <person name="Lapidus A."/>
            <person name="Barry K."/>
            <person name="Detter J.C."/>
            <person name="Glavina del Rio T."/>
            <person name="Hammon N."/>
            <person name="Israni S."/>
            <person name="Dalin E."/>
            <person name="Tice H."/>
            <person name="Pitluck S."/>
            <person name="Brettin T."/>
            <person name="Bruce D."/>
            <person name="Han C."/>
            <person name="Tapia R."/>
            <person name="Saunders E."/>
            <person name="Gilna P."/>
            <person name="Schmutz J."/>
            <person name="Larimer F."/>
            <person name="Land M."/>
            <person name="Hauser L."/>
            <person name="Kyrpides N."/>
            <person name="Kim E."/>
            <person name="Daly M.J."/>
            <person name="Fredrickson J.K."/>
            <person name="Makarova K.S."/>
            <person name="Gaidamakova E.K."/>
            <person name="Zhai M."/>
            <person name="Richardson P."/>
        </authorList>
    </citation>
    <scope>NUCLEOTIDE SEQUENCE</scope>
    <source>
        <strain evidence="9">DSM 11300</strain>
    </source>
</reference>
<dbReference type="FunFam" id="3.20.20.240:FF:000001">
    <property type="entry name" value="Probable methylmalonyl-coa mutase"/>
    <property type="match status" value="1"/>
</dbReference>
<dbReference type="Pfam" id="PF02310">
    <property type="entry name" value="B12-binding"/>
    <property type="match status" value="1"/>
</dbReference>
<name>Q1IYR8_DEIGD</name>
<dbReference type="InterPro" id="IPR036724">
    <property type="entry name" value="Cobalamin-bd_sf"/>
</dbReference>
<sequence>MTPPPDNAVPDLAAWKALAQKELRGADPATLNHVTPEGLTLKPLYTRADLEGVPADTLPGLPPFLRGPRATMYAARPWTIRQYAGFSTAEESNAFYRRNLAAGQKGLSVAFDLATHRGYDSDHPRVVGDVGKAGVAIDSVEDMKILFEGIPLGEMSVSMTMNGAVLPVLAAFIVAGEEQGVPRAQLSGTIQNDILKEFMVRNTYIYPPEPSMRIVADIIAFTAREMPKFNSISISGYHLQEAGANAALELAYTLADGLEYVRAALAKGLSVDEFAPRLSFFFAIGMNFYTEVAKLRAARLLWDEIMAQFEPKNPMSRALRTHCQTSGWSLTEQDPYNNIIRTTIEAMAAVFGGTQSLHTNAFDEAIGLPTDFSARVARNTQLILQEETGIPQVVDPWGGSYLMERLTFELAEKARELMREVEELGGMAKAIEAGIPKLRIEESAARKQARIDRGEDVIVGVNKYRTTDETPVEVLDIDNVAVREAQIKRLNRVKAERDPQAVARALAALEKAARTGEGNLLALSVDAMRARATVGEVSDALERVWGRHQAEVRTLSGIYAQGYHGDEDFAALQREIEAFAEAEGRRPRILVVKMGQDGHDRGAKVIATGFADLGFDVDVGPLFQTPEEAARQAIENDVHVIGVSSQAAGHKTLIPQLVEALRAEGADDILVVAGGVIPQQDYAALRAAGVAGIFGPGTPILHSAREVLRLLRARQLGAPLAP</sequence>
<dbReference type="KEGG" id="dge:Dgeo_1320"/>
<keyword evidence="10" id="KW-1185">Reference proteome</keyword>
<keyword evidence="4" id="KW-0846">Cobalamin</keyword>
<evidence type="ECO:0000256" key="5">
    <source>
        <dbReference type="ARBA" id="ARBA00022723"/>
    </source>
</evidence>
<gene>
    <name evidence="9" type="ordered locus">Dgeo_1320</name>
</gene>
<dbReference type="GO" id="GO:0005737">
    <property type="term" value="C:cytoplasm"/>
    <property type="evidence" value="ECO:0007669"/>
    <property type="project" value="TreeGrafter"/>
</dbReference>
<dbReference type="PANTHER" id="PTHR48101">
    <property type="entry name" value="METHYLMALONYL-COA MUTASE, MITOCHONDRIAL-RELATED"/>
    <property type="match status" value="1"/>
</dbReference>
<keyword evidence="5" id="KW-0479">Metal-binding</keyword>
<dbReference type="SUPFAM" id="SSF52242">
    <property type="entry name" value="Cobalamin (vitamin B12)-binding domain"/>
    <property type="match status" value="1"/>
</dbReference>
<evidence type="ECO:0000256" key="1">
    <source>
        <dbReference type="ARBA" id="ARBA00001922"/>
    </source>
</evidence>
<dbReference type="EMBL" id="CP000359">
    <property type="protein sequence ID" value="ABF45616.1"/>
    <property type="molecule type" value="Genomic_DNA"/>
</dbReference>
<evidence type="ECO:0000313" key="9">
    <source>
        <dbReference type="EMBL" id="ABF45616.1"/>
    </source>
</evidence>
<evidence type="ECO:0000256" key="2">
    <source>
        <dbReference type="ARBA" id="ARBA00008465"/>
    </source>
</evidence>
<dbReference type="eggNOG" id="COG2185">
    <property type="taxonomic scope" value="Bacteria"/>
</dbReference>
<evidence type="ECO:0000259" key="8">
    <source>
        <dbReference type="PROSITE" id="PS51332"/>
    </source>
</evidence>
<dbReference type="CDD" id="cd02071">
    <property type="entry name" value="MM_CoA_mut_B12_BD"/>
    <property type="match status" value="1"/>
</dbReference>
<dbReference type="CDD" id="cd03679">
    <property type="entry name" value="MM_CoA_mutase_alpha_like"/>
    <property type="match status" value="1"/>
</dbReference>
<dbReference type="GO" id="GO:0046872">
    <property type="term" value="F:metal ion binding"/>
    <property type="evidence" value="ECO:0007669"/>
    <property type="project" value="UniProtKB-KW"/>
</dbReference>
<comment type="similarity">
    <text evidence="2">Belongs to the methylmalonyl-CoA mutase family.</text>
</comment>
<evidence type="ECO:0000256" key="4">
    <source>
        <dbReference type="ARBA" id="ARBA00022628"/>
    </source>
</evidence>
<dbReference type="Gene3D" id="3.40.50.280">
    <property type="entry name" value="Cobalamin-binding domain"/>
    <property type="match status" value="1"/>
</dbReference>
<dbReference type="Proteomes" id="UP000002431">
    <property type="component" value="Chromosome"/>
</dbReference>
<dbReference type="HOGENOM" id="CLU_009523_3_1_0"/>
<keyword evidence="7" id="KW-0170">Cobalt</keyword>
<evidence type="ECO:0000256" key="7">
    <source>
        <dbReference type="ARBA" id="ARBA00023285"/>
    </source>
</evidence>
<proteinExistence type="inferred from homology"/>
<dbReference type="InterPro" id="IPR006159">
    <property type="entry name" value="Acid_CoA_mut_C"/>
</dbReference>
<dbReference type="Pfam" id="PF01642">
    <property type="entry name" value="MM_CoA_mutase"/>
    <property type="match status" value="1"/>
</dbReference>
<dbReference type="NCBIfam" id="TIGR00640">
    <property type="entry name" value="acid_CoA_mut_C"/>
    <property type="match status" value="1"/>
</dbReference>
<dbReference type="FunFam" id="3.40.50.280:FF:000002">
    <property type="entry name" value="Methylmalonyl-CoA mutase, mitochondrial"/>
    <property type="match status" value="1"/>
</dbReference>
<dbReference type="PANTHER" id="PTHR48101:SF4">
    <property type="entry name" value="METHYLMALONYL-COA MUTASE, MITOCHONDRIAL"/>
    <property type="match status" value="1"/>
</dbReference>
<dbReference type="EC" id="5.4.99.2" evidence="3"/>
<dbReference type="SUPFAM" id="SSF51703">
    <property type="entry name" value="Cobalamin (vitamin B12)-dependent enzymes"/>
    <property type="match status" value="1"/>
</dbReference>
<organism evidence="9 10">
    <name type="scientific">Deinococcus geothermalis (strain DSM 11300 / CIP 105573 / AG-3a)</name>
    <dbReference type="NCBI Taxonomy" id="319795"/>
    <lineage>
        <taxon>Bacteria</taxon>
        <taxon>Thermotogati</taxon>
        <taxon>Deinococcota</taxon>
        <taxon>Deinococci</taxon>
        <taxon>Deinococcales</taxon>
        <taxon>Deinococcaceae</taxon>
        <taxon>Deinococcus</taxon>
    </lineage>
</organism>
<comment type="cofactor">
    <cofactor evidence="1">
        <name>adenosylcob(III)alamin</name>
        <dbReference type="ChEBI" id="CHEBI:18408"/>
    </cofactor>
</comment>
<dbReference type="InterPro" id="IPR016176">
    <property type="entry name" value="Cbl-dep_enz_cat"/>
</dbReference>
<protein>
    <recommendedName>
        <fullName evidence="3">methylmalonyl-CoA mutase</fullName>
        <ecNumber evidence="3">5.4.99.2</ecNumber>
    </recommendedName>
</protein>